<evidence type="ECO:0000256" key="1">
    <source>
        <dbReference type="SAM" id="MobiDB-lite"/>
    </source>
</evidence>
<protein>
    <submittedName>
        <fullName evidence="3">Uncharacterized protein</fullName>
    </submittedName>
</protein>
<organism evidence="3 4">
    <name type="scientific">Ranatra chinensis</name>
    <dbReference type="NCBI Taxonomy" id="642074"/>
    <lineage>
        <taxon>Eukaryota</taxon>
        <taxon>Metazoa</taxon>
        <taxon>Ecdysozoa</taxon>
        <taxon>Arthropoda</taxon>
        <taxon>Hexapoda</taxon>
        <taxon>Insecta</taxon>
        <taxon>Pterygota</taxon>
        <taxon>Neoptera</taxon>
        <taxon>Paraneoptera</taxon>
        <taxon>Hemiptera</taxon>
        <taxon>Heteroptera</taxon>
        <taxon>Panheteroptera</taxon>
        <taxon>Nepomorpha</taxon>
        <taxon>Nepidae</taxon>
        <taxon>Ranatrinae</taxon>
        <taxon>Ranatra</taxon>
    </lineage>
</organism>
<keyword evidence="4" id="KW-1185">Reference proteome</keyword>
<evidence type="ECO:0000256" key="2">
    <source>
        <dbReference type="SAM" id="SignalP"/>
    </source>
</evidence>
<accession>A0ABD0Z7G1</accession>
<reference evidence="3 4" key="1">
    <citation type="submission" date="2024-07" db="EMBL/GenBank/DDBJ databases">
        <title>Chromosome-level genome assembly of the water stick insect Ranatra chinensis (Heteroptera: Nepidae).</title>
        <authorList>
            <person name="Liu X."/>
        </authorList>
    </citation>
    <scope>NUCLEOTIDE SEQUENCE [LARGE SCALE GENOMIC DNA]</scope>
    <source>
        <strain evidence="3">Cailab_2021Rc</strain>
        <tissue evidence="3">Muscle</tissue>
    </source>
</reference>
<feature type="region of interest" description="Disordered" evidence="1">
    <location>
        <begin position="365"/>
        <end position="441"/>
    </location>
</feature>
<feature type="region of interest" description="Disordered" evidence="1">
    <location>
        <begin position="120"/>
        <end position="199"/>
    </location>
</feature>
<feature type="region of interest" description="Disordered" evidence="1">
    <location>
        <begin position="273"/>
        <end position="344"/>
    </location>
</feature>
<feature type="signal peptide" evidence="2">
    <location>
        <begin position="1"/>
        <end position="15"/>
    </location>
</feature>
<sequence>MAIMLVLLLITFVAANTEKTRSEAKNEIDTTASLPKNQLQLLPQCRNCSSTSGSNLGRVHRARVADLDVAAAETRAVTKGPHDEDNLERLCADPFHSFLCKPLKGTRRRITGRLRPQAVIPEGVLSQQSSVQTERKLRPASPPPSNPTRRPKQNPPNRKISGEHTIISSPKPPINKPKKPSPELNSRKPTASKGGKLAAEQSIRVESELIKGQTQKVVTTVSKEPSDNIQRLCNDPFHSFLCSPITKGRRRPDGRVRPGAKLPRGFEDLQLLSETVGSPPVKASPPGGYRYQPPPRDKAFTLPPKPPVENLQSKPSNNNNLFTQSPNQEGYSYRRPDKGLTIPSTTRVTTVAYTTTERQTTAYSTTAFTSSSTTASTSSSTTRQSTSTESGPLATAQSNDREVTQEGYFYEKPSADRAFTLPPRGGASESRNSDRTLPSGEYLPTLGQLLSRYNSLPPRNLTTGEGIKLPSASQFEII</sequence>
<evidence type="ECO:0000313" key="4">
    <source>
        <dbReference type="Proteomes" id="UP001558652"/>
    </source>
</evidence>
<dbReference type="EMBL" id="JBFDAA010000006">
    <property type="protein sequence ID" value="KAL1131309.1"/>
    <property type="molecule type" value="Genomic_DNA"/>
</dbReference>
<evidence type="ECO:0000313" key="3">
    <source>
        <dbReference type="EMBL" id="KAL1131309.1"/>
    </source>
</evidence>
<keyword evidence="2" id="KW-0732">Signal</keyword>
<dbReference type="AlphaFoldDB" id="A0ABD0Z7G1"/>
<name>A0ABD0Z7G1_9HEMI</name>
<feature type="compositionally biased region" description="Polar residues" evidence="1">
    <location>
        <begin position="310"/>
        <end position="330"/>
    </location>
</feature>
<feature type="compositionally biased region" description="Low complexity" evidence="1">
    <location>
        <begin position="365"/>
        <end position="390"/>
    </location>
</feature>
<gene>
    <name evidence="3" type="ORF">AAG570_010927</name>
</gene>
<comment type="caution">
    <text evidence="3">The sequence shown here is derived from an EMBL/GenBank/DDBJ whole genome shotgun (WGS) entry which is preliminary data.</text>
</comment>
<feature type="chain" id="PRO_5044858768" evidence="2">
    <location>
        <begin position="16"/>
        <end position="478"/>
    </location>
</feature>
<proteinExistence type="predicted"/>
<dbReference type="Proteomes" id="UP001558652">
    <property type="component" value="Unassembled WGS sequence"/>
</dbReference>